<dbReference type="InterPro" id="IPR003593">
    <property type="entry name" value="AAA+_ATPase"/>
</dbReference>
<dbReference type="Pfam" id="PF13173">
    <property type="entry name" value="AAA_14"/>
    <property type="match status" value="1"/>
</dbReference>
<dbReference type="Proteomes" id="UP000249115">
    <property type="component" value="Unassembled WGS sequence"/>
</dbReference>
<dbReference type="PANTHER" id="PTHR43566:SF2">
    <property type="entry name" value="DUF4143 DOMAIN-CONTAINING PROTEIN"/>
    <property type="match status" value="1"/>
</dbReference>
<dbReference type="Pfam" id="PF13635">
    <property type="entry name" value="DUF4143"/>
    <property type="match status" value="1"/>
</dbReference>
<feature type="domain" description="AAA+ ATPase" evidence="1">
    <location>
        <begin position="42"/>
        <end position="162"/>
    </location>
</feature>
<dbReference type="InterPro" id="IPR027417">
    <property type="entry name" value="P-loop_NTPase"/>
</dbReference>
<organism evidence="2 3">
    <name type="scientific">Algoriphagus ratkowskyi</name>
    <dbReference type="NCBI Taxonomy" id="57028"/>
    <lineage>
        <taxon>Bacteria</taxon>
        <taxon>Pseudomonadati</taxon>
        <taxon>Bacteroidota</taxon>
        <taxon>Cytophagia</taxon>
        <taxon>Cytophagales</taxon>
        <taxon>Cyclobacteriaceae</taxon>
        <taxon>Algoriphagus</taxon>
    </lineage>
</organism>
<evidence type="ECO:0000313" key="2">
    <source>
        <dbReference type="EMBL" id="PZX51863.1"/>
    </source>
</evidence>
<gene>
    <name evidence="2" type="ORF">LV84_03621</name>
</gene>
<name>A0A2W7QTE1_9BACT</name>
<reference evidence="2 3" key="1">
    <citation type="submission" date="2018-06" db="EMBL/GenBank/DDBJ databases">
        <title>Genomic Encyclopedia of Archaeal and Bacterial Type Strains, Phase II (KMG-II): from individual species to whole genera.</title>
        <authorList>
            <person name="Goeker M."/>
        </authorList>
    </citation>
    <scope>NUCLEOTIDE SEQUENCE [LARGE SCALE GENOMIC DNA]</scope>
    <source>
        <strain evidence="2 3">DSM 22686</strain>
    </source>
</reference>
<dbReference type="SMART" id="SM00382">
    <property type="entry name" value="AAA"/>
    <property type="match status" value="1"/>
</dbReference>
<dbReference type="Gene3D" id="3.40.50.300">
    <property type="entry name" value="P-loop containing nucleotide triphosphate hydrolases"/>
    <property type="match status" value="1"/>
</dbReference>
<dbReference type="CDD" id="cd00009">
    <property type="entry name" value="AAA"/>
    <property type="match status" value="1"/>
</dbReference>
<dbReference type="InterPro" id="IPR041682">
    <property type="entry name" value="AAA_14"/>
</dbReference>
<proteinExistence type="predicted"/>
<dbReference type="InterPro" id="IPR025420">
    <property type="entry name" value="DUF4143"/>
</dbReference>
<sequence length="420" mass="47897">MQIESLTFILHEFKLHFMQIESLHKSMITRLIEDRLLQSLKNMPVVVILGPRQVGKTTLALELVKSAVDKPIHYLDLELNSDLAKLDDAESYLKRFENQLLVIDEVQRKPELFPVIRALVDIRKRSGERAGHFLLLGSASRDLLQQSSESLAGRIRYLELAPFSVKELYQNDPLGFNLEKLWFRGGFPDSYLADSEAESQNWRRDFVSTYVEKDIPLFGPSIPATRMKRFWSMLAHYHGQQAVLSEIAKSLEVSHTTARSYLDILQDFFMVRQVQPWSGNSKKRLVKTPKVYIRDTGLLHSLWNISSFEQLLGHPAVGASWEGFVMENILNQLPADWTASYYRSSNQAEIDLVLEFGTKEVWGIEIKKSSAPTISSGFHRACADIGATKKYMVYSGSDRFPMRGDIEVVGLVEFMGMISS</sequence>
<dbReference type="EMBL" id="QKZU01000017">
    <property type="protein sequence ID" value="PZX51863.1"/>
    <property type="molecule type" value="Genomic_DNA"/>
</dbReference>
<evidence type="ECO:0000313" key="3">
    <source>
        <dbReference type="Proteomes" id="UP000249115"/>
    </source>
</evidence>
<protein>
    <recommendedName>
        <fullName evidence="1">AAA+ ATPase domain-containing protein</fullName>
    </recommendedName>
</protein>
<evidence type="ECO:0000259" key="1">
    <source>
        <dbReference type="SMART" id="SM00382"/>
    </source>
</evidence>
<comment type="caution">
    <text evidence="2">The sequence shown here is derived from an EMBL/GenBank/DDBJ whole genome shotgun (WGS) entry which is preliminary data.</text>
</comment>
<dbReference type="SUPFAM" id="SSF52540">
    <property type="entry name" value="P-loop containing nucleoside triphosphate hydrolases"/>
    <property type="match status" value="1"/>
</dbReference>
<dbReference type="AlphaFoldDB" id="A0A2W7QTE1"/>
<dbReference type="PANTHER" id="PTHR43566">
    <property type="entry name" value="CONSERVED PROTEIN"/>
    <property type="match status" value="1"/>
</dbReference>
<accession>A0A2W7QTE1</accession>